<dbReference type="EMBL" id="CP066744">
    <property type="protein sequence ID" value="QQK08905.1"/>
    <property type="molecule type" value="Genomic_DNA"/>
</dbReference>
<evidence type="ECO:0000313" key="1">
    <source>
        <dbReference type="EMBL" id="QQK08905.1"/>
    </source>
</evidence>
<accession>A0AC61MT87</accession>
<organism evidence="1 2">
    <name type="scientific">Miniphocaeibacter halophilus</name>
    <dbReference type="NCBI Taxonomy" id="2931922"/>
    <lineage>
        <taxon>Bacteria</taxon>
        <taxon>Bacillati</taxon>
        <taxon>Bacillota</taxon>
        <taxon>Tissierellia</taxon>
        <taxon>Tissierellales</taxon>
        <taxon>Peptoniphilaceae</taxon>
        <taxon>Miniphocaeibacter</taxon>
    </lineage>
</organism>
<dbReference type="Proteomes" id="UP000595814">
    <property type="component" value="Chromosome"/>
</dbReference>
<gene>
    <name evidence="1" type="ORF">JFY71_05045</name>
</gene>
<protein>
    <submittedName>
        <fullName evidence="1">Uncharacterized protein</fullName>
    </submittedName>
</protein>
<reference evidence="1 2" key="1">
    <citation type="journal article" date="2022" name="Int. J. Syst. Evol. Microbiol.">
        <title>Miniphocaeibacter halophilus sp. nov., an ammonium-tolerant acetate-producing bacterium isolated from a biogas system.</title>
        <authorList>
            <person name="Schnurer A."/>
            <person name="Singh A."/>
            <person name="Bi S."/>
            <person name="Qiao W."/>
            <person name="Westerholm M."/>
        </authorList>
    </citation>
    <scope>NUCLEOTIDE SEQUENCE [LARGE SCALE GENOMIC DNA]</scope>
    <source>
        <strain evidence="1 2">AMB_01</strain>
    </source>
</reference>
<proteinExistence type="predicted"/>
<sequence>MNRTYKLIVDNISENISLVRLNTSFIASRLDFNIEEIEDIKVSVSEAVNYQLNISEKTEIEFLITNNEIQIDVINENLHKKEMNGTSDKFAKMILETLMDKVVFGEKKIHLSKKLKD</sequence>
<name>A0AC61MT87_9FIRM</name>
<keyword evidence="2" id="KW-1185">Reference proteome</keyword>
<evidence type="ECO:0000313" key="2">
    <source>
        <dbReference type="Proteomes" id="UP000595814"/>
    </source>
</evidence>